<evidence type="ECO:0000313" key="2">
    <source>
        <dbReference type="Proteomes" id="UP001185135"/>
    </source>
</evidence>
<organism evidence="1 2">
    <name type="scientific">Pandoravirus kuranda</name>
    <dbReference type="NCBI Taxonomy" id="3019033"/>
    <lineage>
        <taxon>Viruses</taxon>
        <taxon>Pandoravirus</taxon>
    </lineage>
</organism>
<protein>
    <recommendedName>
        <fullName evidence="3">Ankyrin repeat domain containing protein</fullName>
    </recommendedName>
</protein>
<dbReference type="Gene3D" id="1.25.40.20">
    <property type="entry name" value="Ankyrin repeat-containing domain"/>
    <property type="match status" value="1"/>
</dbReference>
<accession>A0AA95EF24</accession>
<reference evidence="1" key="1">
    <citation type="submission" date="2022-06" db="EMBL/GenBank/DDBJ databases">
        <authorList>
            <person name="Legendre M."/>
            <person name="Claverie J.-M."/>
            <person name="Alempic J.-M."/>
            <person name="Abergel C."/>
        </authorList>
    </citation>
    <scope>NUCLEOTIDE SEQUENCE</scope>
    <source>
        <strain evidence="1">Kuranda</strain>
    </source>
</reference>
<proteinExistence type="predicted"/>
<name>A0AA95EF24_9VIRU</name>
<sequence>MEIDGGAVYATLPCGWEALPIELRRAIIFDWVPDHDLGSCLLVSGSFHVLTAHDLEARRYAYATVEGMCFAGDIRGLEHALKQRPMSEPVDWGMCLLEAALMGRRSAVEWIVARIPPPLGLNDVWTVAPMPKRSVAVRLAKHAVFGPHPSVGRLSKARLYSWTCIGSKRINGLVSRMSDAVDHTTSIYLRGTGTALSFGEPAGTPTDPSRTDDIVRMNAEYRQCRAKADHARAGALQQQLAVAFNPHVVDDLIGRGRLADAVSLVTNPAAVCGMPHWIAFNLVGHVGQACACARQTDLVKKLADTIDRPTCALEYLTEQQATIACGAARGGHVDLLEYVVARWPTVARAAADAVAHATVGGHTECVRWLCEHGFTCGDRAIWYGRRAAYVSALTLALALERRDMIDAMRHAVDIHGTARDAFYDAVADGDLRVARLAFSLSSSRISPPATDSSAAVPDDPCAAVLCSNRGAV</sequence>
<dbReference type="EMBL" id="ON887157">
    <property type="protein sequence ID" value="WBR14882.1"/>
    <property type="molecule type" value="Genomic_DNA"/>
</dbReference>
<dbReference type="Proteomes" id="UP001185135">
    <property type="component" value="Segment"/>
</dbReference>
<dbReference type="InterPro" id="IPR036770">
    <property type="entry name" value="Ankyrin_rpt-contain_sf"/>
</dbReference>
<evidence type="ECO:0000313" key="1">
    <source>
        <dbReference type="EMBL" id="WBR14882.1"/>
    </source>
</evidence>
<evidence type="ECO:0008006" key="3">
    <source>
        <dbReference type="Google" id="ProtNLM"/>
    </source>
</evidence>
<gene>
    <name evidence="1" type="ORF">pkur_cds_708</name>
</gene>